<dbReference type="OMA" id="LKKGWTH"/>
<sequence length="395" mass="44830">MLRQSQLLLKKGWTYNPGRTRRGAKNLAWRPKMSESTLNEFVPLNMEHPPRRPNNWHAAEFERLGNVTWPKEVAFYNAGYNFEVTPEMQWRLFQKCHAAPFWTPEHNEQVVVHLMPKIDADAKTYLPKVEAIFKQHIQRFGADHLIYNAVMQARAFGRDFEGCEKMLRDMKAPPPPQNASGCETSSLAAADVSALVPNAQTYINMILAVQLCGKPRELGEMHKRTINMILAVQLCGKPRELGEQYFKEAVASGALQAVMRLDTEFSMWWDQLLRLGSFSGSSGHLSNKDEGATPMPQNMWALWGWGRYERKFTPREESINERADVASGSPVTRRGKMRLEGSVYDNVRRQPWAKYQGLFPFDFNGPQKSKGSVAGVNFSGAPAPVHNALKCDKAF</sequence>
<dbReference type="EMBL" id="CYKH01001182">
    <property type="protein sequence ID" value="CUG85694.1"/>
    <property type="molecule type" value="Genomic_DNA"/>
</dbReference>
<proteinExistence type="predicted"/>
<accession>A0A0S4J3G5</accession>
<evidence type="ECO:0000313" key="2">
    <source>
        <dbReference type="Proteomes" id="UP000051952"/>
    </source>
</evidence>
<keyword evidence="2" id="KW-1185">Reference proteome</keyword>
<reference evidence="2" key="1">
    <citation type="submission" date="2015-09" db="EMBL/GenBank/DDBJ databases">
        <authorList>
            <consortium name="Pathogen Informatics"/>
        </authorList>
    </citation>
    <scope>NUCLEOTIDE SEQUENCE [LARGE SCALE GENOMIC DNA]</scope>
    <source>
        <strain evidence="2">Lake Konstanz</strain>
    </source>
</reference>
<evidence type="ECO:0000313" key="1">
    <source>
        <dbReference type="EMBL" id="CUG85694.1"/>
    </source>
</evidence>
<organism evidence="1 2">
    <name type="scientific">Bodo saltans</name>
    <name type="common">Flagellated protozoan</name>
    <dbReference type="NCBI Taxonomy" id="75058"/>
    <lineage>
        <taxon>Eukaryota</taxon>
        <taxon>Discoba</taxon>
        <taxon>Euglenozoa</taxon>
        <taxon>Kinetoplastea</taxon>
        <taxon>Metakinetoplastina</taxon>
        <taxon>Eubodonida</taxon>
        <taxon>Bodonidae</taxon>
        <taxon>Bodo</taxon>
    </lineage>
</organism>
<gene>
    <name evidence="1" type="ORF">BSAL_90450</name>
</gene>
<protein>
    <submittedName>
        <fullName evidence="1">Uncharacterized protein</fullName>
    </submittedName>
</protein>
<dbReference type="OrthoDB" id="185373at2759"/>
<dbReference type="Proteomes" id="UP000051952">
    <property type="component" value="Unassembled WGS sequence"/>
</dbReference>
<name>A0A0S4J3G5_BODSA</name>
<dbReference type="AlphaFoldDB" id="A0A0S4J3G5"/>